<dbReference type="InterPro" id="IPR024690">
    <property type="entry name" value="CN_hydtase_beta_dom_C"/>
</dbReference>
<keyword evidence="2" id="KW-0456">Lyase</keyword>
<accession>A0ABW3TAN2</accession>
<reference evidence="3" key="1">
    <citation type="journal article" date="2019" name="Int. J. Syst. Evol. Microbiol.">
        <title>The Global Catalogue of Microorganisms (GCM) 10K type strain sequencing project: providing services to taxonomists for standard genome sequencing and annotation.</title>
        <authorList>
            <consortium name="The Broad Institute Genomics Platform"/>
            <consortium name="The Broad Institute Genome Sequencing Center for Infectious Disease"/>
            <person name="Wu L."/>
            <person name="Ma J."/>
        </authorList>
    </citation>
    <scope>NUCLEOTIDE SEQUENCE [LARGE SCALE GENOMIC DNA]</scope>
    <source>
        <strain evidence="3">CCUG 55328</strain>
    </source>
</reference>
<protein>
    <submittedName>
        <fullName evidence="2">SH3-like domain-containing protein</fullName>
        <ecNumber evidence="2">4.2.1.84</ecNumber>
    </submittedName>
</protein>
<keyword evidence="3" id="KW-1185">Reference proteome</keyword>
<dbReference type="Gene3D" id="2.30.30.50">
    <property type="match status" value="1"/>
</dbReference>
<evidence type="ECO:0000313" key="3">
    <source>
        <dbReference type="Proteomes" id="UP001597151"/>
    </source>
</evidence>
<evidence type="ECO:0000313" key="2">
    <source>
        <dbReference type="EMBL" id="MFD1194244.1"/>
    </source>
</evidence>
<name>A0ABW3TAN2_9RHOB</name>
<proteinExistence type="predicted"/>
<evidence type="ECO:0000259" key="1">
    <source>
        <dbReference type="Pfam" id="PF02211"/>
    </source>
</evidence>
<feature type="domain" description="Nitrile hydratase beta subunit" evidence="1">
    <location>
        <begin position="3"/>
        <end position="85"/>
    </location>
</feature>
<dbReference type="RefSeq" id="WP_380789625.1">
    <property type="nucleotide sequence ID" value="NZ_JBHTKR010000002.1"/>
</dbReference>
<dbReference type="SUPFAM" id="SSF50090">
    <property type="entry name" value="Electron transport accessory proteins"/>
    <property type="match status" value="1"/>
</dbReference>
<gene>
    <name evidence="2" type="ORF">ACFQ3C_06145</name>
</gene>
<dbReference type="Proteomes" id="UP001597151">
    <property type="component" value="Unassembled WGS sequence"/>
</dbReference>
<sequence>MAKHVRVRSLMPPGHVRAPAYLRGKTGIIERSLGAFGNPEQLAYGLPAEKKPLYRVRFTMAELWGDQAERPEDTLDAEIYGHWLEEVPDHAP</sequence>
<dbReference type="InterPro" id="IPR008990">
    <property type="entry name" value="Elect_transpt_acc-like_dom_sf"/>
</dbReference>
<dbReference type="GO" id="GO:0018822">
    <property type="term" value="F:nitrile hydratase activity"/>
    <property type="evidence" value="ECO:0007669"/>
    <property type="project" value="UniProtKB-EC"/>
</dbReference>
<dbReference type="EMBL" id="JBHTKR010000002">
    <property type="protein sequence ID" value="MFD1194244.1"/>
    <property type="molecule type" value="Genomic_DNA"/>
</dbReference>
<dbReference type="Pfam" id="PF02211">
    <property type="entry name" value="NHase_beta_C"/>
    <property type="match status" value="1"/>
</dbReference>
<organism evidence="2 3">
    <name type="scientific">Seohaeicola saemankumensis</name>
    <dbReference type="NCBI Taxonomy" id="481181"/>
    <lineage>
        <taxon>Bacteria</taxon>
        <taxon>Pseudomonadati</taxon>
        <taxon>Pseudomonadota</taxon>
        <taxon>Alphaproteobacteria</taxon>
        <taxon>Rhodobacterales</taxon>
        <taxon>Roseobacteraceae</taxon>
        <taxon>Seohaeicola</taxon>
    </lineage>
</organism>
<dbReference type="EC" id="4.2.1.84" evidence="2"/>
<comment type="caution">
    <text evidence="2">The sequence shown here is derived from an EMBL/GenBank/DDBJ whole genome shotgun (WGS) entry which is preliminary data.</text>
</comment>